<dbReference type="InterPro" id="IPR012340">
    <property type="entry name" value="NA-bd_OB-fold"/>
</dbReference>
<evidence type="ECO:0000313" key="6">
    <source>
        <dbReference type="EMBL" id="SVD65643.1"/>
    </source>
</evidence>
<dbReference type="CDD" id="cd00364">
    <property type="entry name" value="Ribosomal_uS17"/>
    <property type="match status" value="1"/>
</dbReference>
<dbReference type="HAMAP" id="MF_01345_B">
    <property type="entry name" value="Ribosomal_uS17_B"/>
    <property type="match status" value="1"/>
</dbReference>
<keyword evidence="3" id="KW-0694">RNA-binding</keyword>
<dbReference type="InterPro" id="IPR000266">
    <property type="entry name" value="Ribosomal_uS17"/>
</dbReference>
<comment type="similarity">
    <text evidence="1">Belongs to the universal ribosomal protein uS17 family.</text>
</comment>
<reference evidence="6" key="1">
    <citation type="submission" date="2018-05" db="EMBL/GenBank/DDBJ databases">
        <authorList>
            <person name="Lanie J.A."/>
            <person name="Ng W.-L."/>
            <person name="Kazmierczak K.M."/>
            <person name="Andrzejewski T.M."/>
            <person name="Davidsen T.M."/>
            <person name="Wayne K.J."/>
            <person name="Tettelin H."/>
            <person name="Glass J.I."/>
            <person name="Rusch D."/>
            <person name="Podicherti R."/>
            <person name="Tsui H.-C.T."/>
            <person name="Winkler M.E."/>
        </authorList>
    </citation>
    <scope>NUCLEOTIDE SEQUENCE</scope>
</reference>
<dbReference type="PRINTS" id="PR00973">
    <property type="entry name" value="RIBOSOMALS17"/>
</dbReference>
<dbReference type="PANTHER" id="PTHR10744">
    <property type="entry name" value="40S RIBOSOMAL PROTEIN S11 FAMILY MEMBER"/>
    <property type="match status" value="1"/>
</dbReference>
<evidence type="ECO:0000256" key="5">
    <source>
        <dbReference type="ARBA" id="ARBA00023274"/>
    </source>
</evidence>
<proteinExistence type="inferred from homology"/>
<keyword evidence="4" id="KW-0689">Ribosomal protein</keyword>
<feature type="non-terminal residue" evidence="6">
    <location>
        <position position="1"/>
    </location>
</feature>
<evidence type="ECO:0000256" key="4">
    <source>
        <dbReference type="ARBA" id="ARBA00022980"/>
    </source>
</evidence>
<dbReference type="InterPro" id="IPR019984">
    <property type="entry name" value="Ribosomal_uS17_bact/chlr"/>
</dbReference>
<evidence type="ECO:0000256" key="1">
    <source>
        <dbReference type="ARBA" id="ARBA00010254"/>
    </source>
</evidence>
<protein>
    <recommendedName>
        <fullName evidence="7">30S ribosomal protein S17</fullName>
    </recommendedName>
</protein>
<gene>
    <name evidence="6" type="ORF">METZ01_LOCUS418497</name>
</gene>
<dbReference type="GO" id="GO:0003735">
    <property type="term" value="F:structural constituent of ribosome"/>
    <property type="evidence" value="ECO:0007669"/>
    <property type="project" value="InterPro"/>
</dbReference>
<dbReference type="NCBIfam" id="NF004123">
    <property type="entry name" value="PRK05610.1"/>
    <property type="match status" value="1"/>
</dbReference>
<keyword evidence="5" id="KW-0687">Ribonucleoprotein</keyword>
<evidence type="ECO:0008006" key="7">
    <source>
        <dbReference type="Google" id="ProtNLM"/>
    </source>
</evidence>
<dbReference type="GO" id="GO:0022627">
    <property type="term" value="C:cytosolic small ribosomal subunit"/>
    <property type="evidence" value="ECO:0007669"/>
    <property type="project" value="TreeGrafter"/>
</dbReference>
<dbReference type="NCBIfam" id="TIGR03635">
    <property type="entry name" value="uS17_bact"/>
    <property type="match status" value="1"/>
</dbReference>
<evidence type="ECO:0000256" key="3">
    <source>
        <dbReference type="ARBA" id="ARBA00022884"/>
    </source>
</evidence>
<keyword evidence="2" id="KW-0699">rRNA-binding</keyword>
<dbReference type="Pfam" id="PF00366">
    <property type="entry name" value="Ribosomal_S17"/>
    <property type="match status" value="1"/>
</dbReference>
<dbReference type="Gene3D" id="2.40.50.140">
    <property type="entry name" value="Nucleic acid-binding proteins"/>
    <property type="match status" value="1"/>
</dbReference>
<evidence type="ECO:0000256" key="2">
    <source>
        <dbReference type="ARBA" id="ARBA00022730"/>
    </source>
</evidence>
<accession>A0A382X3Y1</accession>
<dbReference type="SUPFAM" id="SSF50249">
    <property type="entry name" value="Nucleic acid-binding proteins"/>
    <property type="match status" value="1"/>
</dbReference>
<dbReference type="EMBL" id="UINC01164674">
    <property type="protein sequence ID" value="SVD65643.1"/>
    <property type="molecule type" value="Genomic_DNA"/>
</dbReference>
<dbReference type="PANTHER" id="PTHR10744:SF1">
    <property type="entry name" value="SMALL RIBOSOMAL SUBUNIT PROTEIN US17M"/>
    <property type="match status" value="1"/>
</dbReference>
<name>A0A382X3Y1_9ZZZZ</name>
<dbReference type="AlphaFoldDB" id="A0A382X3Y1"/>
<sequence>VVGVVVKDTLDKGVTVSVERRVSHAVYGKIRRRTTTFMAHDENNHAKVGDRVVMVESRPLSKNKRFVVTRVVNRDDTA</sequence>
<dbReference type="GO" id="GO:0006412">
    <property type="term" value="P:translation"/>
    <property type="evidence" value="ECO:0007669"/>
    <property type="project" value="InterPro"/>
</dbReference>
<dbReference type="GO" id="GO:0019843">
    <property type="term" value="F:rRNA binding"/>
    <property type="evidence" value="ECO:0007669"/>
    <property type="project" value="UniProtKB-KW"/>
</dbReference>
<organism evidence="6">
    <name type="scientific">marine metagenome</name>
    <dbReference type="NCBI Taxonomy" id="408172"/>
    <lineage>
        <taxon>unclassified sequences</taxon>
        <taxon>metagenomes</taxon>
        <taxon>ecological metagenomes</taxon>
    </lineage>
</organism>